<evidence type="ECO:0000256" key="5">
    <source>
        <dbReference type="ARBA" id="ARBA00022989"/>
    </source>
</evidence>
<dbReference type="PANTHER" id="PTHR31585:SF12">
    <property type="entry name" value="FOLATE-BIOPTERIN TRANSPORTER 9, CHLOROPLASTIC-RELATED"/>
    <property type="match status" value="1"/>
</dbReference>
<dbReference type="InterPro" id="IPR036259">
    <property type="entry name" value="MFS_trans_sf"/>
</dbReference>
<dbReference type="SUPFAM" id="SSF103473">
    <property type="entry name" value="MFS general substrate transporter"/>
    <property type="match status" value="1"/>
</dbReference>
<dbReference type="InterPro" id="IPR004324">
    <property type="entry name" value="FBT"/>
</dbReference>
<dbReference type="NCBIfam" id="TIGR00788">
    <property type="entry name" value="fbt"/>
    <property type="match status" value="1"/>
</dbReference>
<keyword evidence="9" id="KW-1185">Reference proteome</keyword>
<feature type="transmembrane region" description="Helical" evidence="7">
    <location>
        <begin position="84"/>
        <end position="105"/>
    </location>
</feature>
<dbReference type="AlphaFoldDB" id="A0A9Q0QRC9"/>
<evidence type="ECO:0000256" key="4">
    <source>
        <dbReference type="ARBA" id="ARBA00022692"/>
    </source>
</evidence>
<organism evidence="8 9">
    <name type="scientific">Protea cynaroides</name>
    <dbReference type="NCBI Taxonomy" id="273540"/>
    <lineage>
        <taxon>Eukaryota</taxon>
        <taxon>Viridiplantae</taxon>
        <taxon>Streptophyta</taxon>
        <taxon>Embryophyta</taxon>
        <taxon>Tracheophyta</taxon>
        <taxon>Spermatophyta</taxon>
        <taxon>Magnoliopsida</taxon>
        <taxon>Proteales</taxon>
        <taxon>Proteaceae</taxon>
        <taxon>Protea</taxon>
    </lineage>
</organism>
<evidence type="ECO:0000256" key="3">
    <source>
        <dbReference type="ARBA" id="ARBA00022448"/>
    </source>
</evidence>
<keyword evidence="6 7" id="KW-0472">Membrane</keyword>
<sequence>MLLMSAADEAVRNYPTWIPHSCPVILQIVSWGAIALVPVGSDVLPMLMACILQSNIGASITEVAEDALVAEYSQKHRLGGLQSYAFMARTAGGILGYLFGGFFLLKTQQTRTMFLLFALLMCVQLAISSKTKETSLSLPQPSVHYLIRNSLSENLLKQFSNLLTAISEKSISSPLIWVVASIAMVPDLSGTIFCHQTHCLKIDSSIIGMSKVIGQLMLLSGAVLYDRYWKTVPMNKLIGTVQIVYAISLLLDLVLLKQINLKLGIPNEAYVLCMSGLAESIAQFKLLPFSVLFANLCPPGSEVLLTSFLASVLCLSSIISGFMGVALVSLVRISSDDYTSLPVGILLKFLAALVPLVWISSVPVSQSIGRERRNRRVGRLAYDSFYA</sequence>
<keyword evidence="4 7" id="KW-0812">Transmembrane</keyword>
<comment type="subcellular location">
    <subcellularLocation>
        <location evidence="1">Membrane</location>
        <topology evidence="1">Multi-pass membrane protein</topology>
    </subcellularLocation>
</comment>
<feature type="transmembrane region" description="Helical" evidence="7">
    <location>
        <begin position="345"/>
        <end position="365"/>
    </location>
</feature>
<dbReference type="OrthoDB" id="1923497at2759"/>
<keyword evidence="5 7" id="KW-1133">Transmembrane helix</keyword>
<comment type="similarity">
    <text evidence="2">Belongs to the major facilitator superfamily. Folate-biopterin transporter (TC 2.A.71) family.</text>
</comment>
<dbReference type="Gene3D" id="1.20.1250.20">
    <property type="entry name" value="MFS general substrate transporter like domains"/>
    <property type="match status" value="1"/>
</dbReference>
<proteinExistence type="inferred from homology"/>
<evidence type="ECO:0000256" key="1">
    <source>
        <dbReference type="ARBA" id="ARBA00004141"/>
    </source>
</evidence>
<gene>
    <name evidence="8" type="ORF">NE237_015788</name>
</gene>
<dbReference type="EMBL" id="JAMYWD010000006">
    <property type="protein sequence ID" value="KAJ4969087.1"/>
    <property type="molecule type" value="Genomic_DNA"/>
</dbReference>
<keyword evidence="3" id="KW-0813">Transport</keyword>
<dbReference type="Pfam" id="PF03092">
    <property type="entry name" value="BT1"/>
    <property type="match status" value="1"/>
</dbReference>
<dbReference type="GO" id="GO:0016020">
    <property type="term" value="C:membrane"/>
    <property type="evidence" value="ECO:0007669"/>
    <property type="project" value="UniProtKB-SubCell"/>
</dbReference>
<dbReference type="InterPro" id="IPR039309">
    <property type="entry name" value="BT1"/>
</dbReference>
<name>A0A9Q0QRC9_9MAGN</name>
<evidence type="ECO:0000256" key="7">
    <source>
        <dbReference type="SAM" id="Phobius"/>
    </source>
</evidence>
<evidence type="ECO:0000313" key="8">
    <source>
        <dbReference type="EMBL" id="KAJ4969087.1"/>
    </source>
</evidence>
<feature type="transmembrane region" description="Helical" evidence="7">
    <location>
        <begin position="308"/>
        <end position="333"/>
    </location>
</feature>
<accession>A0A9Q0QRC9</accession>
<evidence type="ECO:0000256" key="2">
    <source>
        <dbReference type="ARBA" id="ARBA00007015"/>
    </source>
</evidence>
<dbReference type="Proteomes" id="UP001141806">
    <property type="component" value="Unassembled WGS sequence"/>
</dbReference>
<evidence type="ECO:0000313" key="9">
    <source>
        <dbReference type="Proteomes" id="UP001141806"/>
    </source>
</evidence>
<protein>
    <submittedName>
        <fullName evidence="8">Uncharacterized protein</fullName>
    </submittedName>
</protein>
<dbReference type="PANTHER" id="PTHR31585">
    <property type="entry name" value="FOLATE-BIOPTERIN TRANSPORTER 1, CHLOROPLASTIC"/>
    <property type="match status" value="1"/>
</dbReference>
<comment type="caution">
    <text evidence="8">The sequence shown here is derived from an EMBL/GenBank/DDBJ whole genome shotgun (WGS) entry which is preliminary data.</text>
</comment>
<reference evidence="8" key="1">
    <citation type="journal article" date="2023" name="Plant J.">
        <title>The genome of the king protea, Protea cynaroides.</title>
        <authorList>
            <person name="Chang J."/>
            <person name="Duong T.A."/>
            <person name="Schoeman C."/>
            <person name="Ma X."/>
            <person name="Roodt D."/>
            <person name="Barker N."/>
            <person name="Li Z."/>
            <person name="Van de Peer Y."/>
            <person name="Mizrachi E."/>
        </authorList>
    </citation>
    <scope>NUCLEOTIDE SEQUENCE</scope>
    <source>
        <tissue evidence="8">Young leaves</tissue>
    </source>
</reference>
<evidence type="ECO:0000256" key="6">
    <source>
        <dbReference type="ARBA" id="ARBA00023136"/>
    </source>
</evidence>
<feature type="transmembrane region" description="Helical" evidence="7">
    <location>
        <begin position="237"/>
        <end position="256"/>
    </location>
</feature>